<evidence type="ECO:0000256" key="4">
    <source>
        <dbReference type="ARBA" id="ARBA00022989"/>
    </source>
</evidence>
<proteinExistence type="predicted"/>
<evidence type="ECO:0000256" key="2">
    <source>
        <dbReference type="ARBA" id="ARBA00022448"/>
    </source>
</evidence>
<dbReference type="PANTHER" id="PTHR43791">
    <property type="entry name" value="PERMEASE-RELATED"/>
    <property type="match status" value="1"/>
</dbReference>
<comment type="subcellular location">
    <subcellularLocation>
        <location evidence="1">Membrane</location>
        <topology evidence="1">Multi-pass membrane protein</topology>
    </subcellularLocation>
</comment>
<dbReference type="RefSeq" id="XP_041156790.1">
    <property type="nucleotide sequence ID" value="XM_041308821.1"/>
</dbReference>
<evidence type="ECO:0000313" key="7">
    <source>
        <dbReference type="EMBL" id="KAG1789760.1"/>
    </source>
</evidence>
<dbReference type="Proteomes" id="UP000719766">
    <property type="component" value="Unassembled WGS sequence"/>
</dbReference>
<dbReference type="GeneID" id="64602585"/>
<feature type="transmembrane region" description="Helical" evidence="6">
    <location>
        <begin position="134"/>
        <end position="154"/>
    </location>
</feature>
<gene>
    <name evidence="7" type="ORF">HD556DRAFT_1492571</name>
</gene>
<dbReference type="GO" id="GO:0016020">
    <property type="term" value="C:membrane"/>
    <property type="evidence" value="ECO:0007669"/>
    <property type="project" value="UniProtKB-SubCell"/>
</dbReference>
<comment type="caution">
    <text evidence="7">The sequence shown here is derived from an EMBL/GenBank/DDBJ whole genome shotgun (WGS) entry which is preliminary data.</text>
</comment>
<dbReference type="AlphaFoldDB" id="A0A9P7AHT0"/>
<name>A0A9P7AHT0_9AGAM</name>
<protein>
    <submittedName>
        <fullName evidence="7">Uncharacterized protein</fullName>
    </submittedName>
</protein>
<accession>A0A9P7AHT0</accession>
<evidence type="ECO:0000313" key="8">
    <source>
        <dbReference type="Proteomes" id="UP000719766"/>
    </source>
</evidence>
<keyword evidence="8" id="KW-1185">Reference proteome</keyword>
<feature type="transmembrane region" description="Helical" evidence="6">
    <location>
        <begin position="6"/>
        <end position="25"/>
    </location>
</feature>
<dbReference type="SUPFAM" id="SSF103473">
    <property type="entry name" value="MFS general substrate transporter"/>
    <property type="match status" value="1"/>
</dbReference>
<keyword evidence="3 6" id="KW-0812">Transmembrane</keyword>
<keyword evidence="4 6" id="KW-1133">Transmembrane helix</keyword>
<sequence length="210" mass="23609">MICRWLFYIKGGITILVAVCVMFILPGFRQNTVTKWFTPEERAIIISRLAEDGYGKADKLGKQTTMKGLRDVVVFGRGNVPGSRVVFLHLFPNTVRDTGIWHDCNAVSLRSSMGIRGKSHLAQIRYSDTKQRRYKCFVALGTLAFIMSILRLPANGFTVSGIAGRESSLLYSETYRFLMAQAIAGYLVLLAWISSTFFREPAKRVVAITR</sequence>
<dbReference type="GO" id="GO:0022857">
    <property type="term" value="F:transmembrane transporter activity"/>
    <property type="evidence" value="ECO:0007669"/>
    <property type="project" value="TreeGrafter"/>
</dbReference>
<dbReference type="EMBL" id="JABBWE010000056">
    <property type="protein sequence ID" value="KAG1789760.1"/>
    <property type="molecule type" value="Genomic_DNA"/>
</dbReference>
<keyword evidence="5 6" id="KW-0472">Membrane</keyword>
<organism evidence="7 8">
    <name type="scientific">Suillus plorans</name>
    <dbReference type="NCBI Taxonomy" id="116603"/>
    <lineage>
        <taxon>Eukaryota</taxon>
        <taxon>Fungi</taxon>
        <taxon>Dikarya</taxon>
        <taxon>Basidiomycota</taxon>
        <taxon>Agaricomycotina</taxon>
        <taxon>Agaricomycetes</taxon>
        <taxon>Agaricomycetidae</taxon>
        <taxon>Boletales</taxon>
        <taxon>Suillineae</taxon>
        <taxon>Suillaceae</taxon>
        <taxon>Suillus</taxon>
    </lineage>
</organism>
<evidence type="ECO:0000256" key="1">
    <source>
        <dbReference type="ARBA" id="ARBA00004141"/>
    </source>
</evidence>
<dbReference type="PANTHER" id="PTHR43791:SF6">
    <property type="entry name" value="TRANSPORTER, PUTATIVE (AFU_ORTHOLOGUE AFUA_1G16690)-RELATED"/>
    <property type="match status" value="1"/>
</dbReference>
<evidence type="ECO:0000256" key="3">
    <source>
        <dbReference type="ARBA" id="ARBA00022692"/>
    </source>
</evidence>
<keyword evidence="2" id="KW-0813">Transport</keyword>
<evidence type="ECO:0000256" key="6">
    <source>
        <dbReference type="SAM" id="Phobius"/>
    </source>
</evidence>
<reference evidence="7" key="1">
    <citation type="journal article" date="2020" name="New Phytol.">
        <title>Comparative genomics reveals dynamic genome evolution in host specialist ectomycorrhizal fungi.</title>
        <authorList>
            <person name="Lofgren L.A."/>
            <person name="Nguyen N.H."/>
            <person name="Vilgalys R."/>
            <person name="Ruytinx J."/>
            <person name="Liao H.L."/>
            <person name="Branco S."/>
            <person name="Kuo A."/>
            <person name="LaButti K."/>
            <person name="Lipzen A."/>
            <person name="Andreopoulos W."/>
            <person name="Pangilinan J."/>
            <person name="Riley R."/>
            <person name="Hundley H."/>
            <person name="Na H."/>
            <person name="Barry K."/>
            <person name="Grigoriev I.V."/>
            <person name="Stajich J.E."/>
            <person name="Kennedy P.G."/>
        </authorList>
    </citation>
    <scope>NUCLEOTIDE SEQUENCE</scope>
    <source>
        <strain evidence="7">S12</strain>
    </source>
</reference>
<evidence type="ECO:0000256" key="5">
    <source>
        <dbReference type="ARBA" id="ARBA00023136"/>
    </source>
</evidence>
<dbReference type="OrthoDB" id="2985014at2759"/>
<feature type="transmembrane region" description="Helical" evidence="6">
    <location>
        <begin position="174"/>
        <end position="194"/>
    </location>
</feature>
<dbReference type="InterPro" id="IPR036259">
    <property type="entry name" value="MFS_trans_sf"/>
</dbReference>